<feature type="domain" description="CCHC-type" evidence="3">
    <location>
        <begin position="212"/>
        <end position="225"/>
    </location>
</feature>
<feature type="domain" description="CCHC-type" evidence="3">
    <location>
        <begin position="362"/>
        <end position="377"/>
    </location>
</feature>
<dbReference type="GO" id="GO:0008270">
    <property type="term" value="F:zinc ion binding"/>
    <property type="evidence" value="ECO:0007669"/>
    <property type="project" value="UniProtKB-KW"/>
</dbReference>
<dbReference type="PROSITE" id="PS50158">
    <property type="entry name" value="ZF_CCHC"/>
    <property type="match status" value="3"/>
</dbReference>
<evidence type="ECO:0000313" key="4">
    <source>
        <dbReference type="EMBL" id="OMJ76931.1"/>
    </source>
</evidence>
<sequence length="420" mass="47493">MSLPSSSKILPQPSLIYVIECSSEKYLIGTIVESKQDLILALCVSYAPRWTSVYPPLRVLRTFPATKDMNEDKCTKIYMKNFGISNVRGGKYRELVLSKIEFEKIQNEISECNDDIESTLSCTESYETGSDGVLEESDYEKNNSSVKSGIIEEQETKEIFRVTKSVKTKELVDYTPCQKLLRPENKADEFINKTKLNGINNSQIKSEAIIQCGRCYRSGHVAKDCFAKTRADGTVFIEKVEEVQVIQPKSAKCTRCARTGHSVKECFAKRKLDGSAIFEKKSVPPATCTKCNKPWHTAEECTFKPKSNQPFPVGDFNKDTIICSKCLRIGHTAIKCFAKTKANGKTISKDEKNDEFGDVALCFRCFRPGHETKDCTSSGEGYFMSFLDSNKKGNFKKYYPKKQQEDDEESGSNPYKKFKF</sequence>
<keyword evidence="5" id="KW-1185">Reference proteome</keyword>
<dbReference type="InterPro" id="IPR036875">
    <property type="entry name" value="Znf_CCHC_sf"/>
</dbReference>
<proteinExistence type="predicted"/>
<evidence type="ECO:0000256" key="1">
    <source>
        <dbReference type="PROSITE-ProRule" id="PRU00047"/>
    </source>
</evidence>
<keyword evidence="1" id="KW-0479">Metal-binding</keyword>
<dbReference type="EMBL" id="MPUH01000603">
    <property type="protein sequence ID" value="OMJ76931.1"/>
    <property type="molecule type" value="Genomic_DNA"/>
</dbReference>
<evidence type="ECO:0000313" key="5">
    <source>
        <dbReference type="Proteomes" id="UP000187209"/>
    </source>
</evidence>
<evidence type="ECO:0000259" key="3">
    <source>
        <dbReference type="PROSITE" id="PS50158"/>
    </source>
</evidence>
<organism evidence="4 5">
    <name type="scientific">Stentor coeruleus</name>
    <dbReference type="NCBI Taxonomy" id="5963"/>
    <lineage>
        <taxon>Eukaryota</taxon>
        <taxon>Sar</taxon>
        <taxon>Alveolata</taxon>
        <taxon>Ciliophora</taxon>
        <taxon>Postciliodesmatophora</taxon>
        <taxon>Heterotrichea</taxon>
        <taxon>Heterotrichida</taxon>
        <taxon>Stentoridae</taxon>
        <taxon>Stentor</taxon>
    </lineage>
</organism>
<evidence type="ECO:0000256" key="2">
    <source>
        <dbReference type="SAM" id="MobiDB-lite"/>
    </source>
</evidence>
<dbReference type="InterPro" id="IPR001878">
    <property type="entry name" value="Znf_CCHC"/>
</dbReference>
<protein>
    <recommendedName>
        <fullName evidence="3">CCHC-type domain-containing protein</fullName>
    </recommendedName>
</protein>
<dbReference type="AlphaFoldDB" id="A0A1R2BJM1"/>
<comment type="caution">
    <text evidence="4">The sequence shown here is derived from an EMBL/GenBank/DDBJ whole genome shotgun (WGS) entry which is preliminary data.</text>
</comment>
<name>A0A1R2BJM1_9CILI</name>
<dbReference type="Proteomes" id="UP000187209">
    <property type="component" value="Unassembled WGS sequence"/>
</dbReference>
<feature type="region of interest" description="Disordered" evidence="2">
    <location>
        <begin position="398"/>
        <end position="420"/>
    </location>
</feature>
<dbReference type="Gene3D" id="4.10.60.10">
    <property type="entry name" value="Zinc finger, CCHC-type"/>
    <property type="match status" value="2"/>
</dbReference>
<keyword evidence="1" id="KW-0862">Zinc</keyword>
<dbReference type="SUPFAM" id="SSF57756">
    <property type="entry name" value="Retrovirus zinc finger-like domains"/>
    <property type="match status" value="2"/>
</dbReference>
<dbReference type="GO" id="GO:0003676">
    <property type="term" value="F:nucleic acid binding"/>
    <property type="evidence" value="ECO:0007669"/>
    <property type="project" value="InterPro"/>
</dbReference>
<gene>
    <name evidence="4" type="ORF">SteCoe_23600</name>
</gene>
<reference evidence="4 5" key="1">
    <citation type="submission" date="2016-11" db="EMBL/GenBank/DDBJ databases">
        <title>The macronuclear genome of Stentor coeruleus: a giant cell with tiny introns.</title>
        <authorList>
            <person name="Slabodnick M."/>
            <person name="Ruby J.G."/>
            <person name="Reiff S.B."/>
            <person name="Swart E.C."/>
            <person name="Gosai S."/>
            <person name="Prabakaran S."/>
            <person name="Witkowska E."/>
            <person name="Larue G.E."/>
            <person name="Fisher S."/>
            <person name="Freeman R.M."/>
            <person name="Gunawardena J."/>
            <person name="Chu W."/>
            <person name="Stover N.A."/>
            <person name="Gregory B.D."/>
            <person name="Nowacki M."/>
            <person name="Derisi J."/>
            <person name="Roy S.W."/>
            <person name="Marshall W.F."/>
            <person name="Sood P."/>
        </authorList>
    </citation>
    <scope>NUCLEOTIDE SEQUENCE [LARGE SCALE GENOMIC DNA]</scope>
    <source>
        <strain evidence="4">WM001</strain>
    </source>
</reference>
<feature type="domain" description="CCHC-type" evidence="3">
    <location>
        <begin position="252"/>
        <end position="266"/>
    </location>
</feature>
<dbReference type="SMART" id="SM00343">
    <property type="entry name" value="ZnF_C2HC"/>
    <property type="match status" value="5"/>
</dbReference>
<accession>A0A1R2BJM1</accession>
<dbReference type="OrthoDB" id="427960at2759"/>
<keyword evidence="1" id="KW-0863">Zinc-finger</keyword>